<comment type="cofactor">
    <cofactor evidence="17 20">
        <name>heme b</name>
        <dbReference type="ChEBI" id="CHEBI:60344"/>
    </cofactor>
    <text evidence="17 20">Binds 1 heme b (iron(II)-protoporphyrin IX) group per subunit.</text>
</comment>
<dbReference type="InterPro" id="IPR033905">
    <property type="entry name" value="Secretory_peroxidase"/>
</dbReference>
<keyword evidence="13" id="KW-0325">Glycoprotein</keyword>
<dbReference type="GO" id="GO:0046872">
    <property type="term" value="F:metal ion binding"/>
    <property type="evidence" value="ECO:0007669"/>
    <property type="project" value="UniProtKB-UniRule"/>
</dbReference>
<keyword evidence="20" id="KW-0964">Secreted</keyword>
<keyword evidence="11 17" id="KW-0408">Iron</keyword>
<evidence type="ECO:0000256" key="1">
    <source>
        <dbReference type="ARBA" id="ARBA00000189"/>
    </source>
</evidence>
<dbReference type="CDD" id="cd00693">
    <property type="entry name" value="secretory_peroxidase"/>
    <property type="match status" value="1"/>
</dbReference>
<comment type="cofactor">
    <cofactor evidence="17 20">
        <name>Ca(2+)</name>
        <dbReference type="ChEBI" id="CHEBI:29108"/>
    </cofactor>
    <text evidence="17 20">Binds 2 calcium ions per subunit.</text>
</comment>
<comment type="subcellular location">
    <subcellularLocation>
        <location evidence="2 20">Secreted</location>
    </subcellularLocation>
</comment>
<feature type="binding site" evidence="17">
    <location>
        <position position="71"/>
    </location>
    <ligand>
        <name>Ca(2+)</name>
        <dbReference type="ChEBI" id="CHEBI:29108"/>
        <label>1</label>
    </ligand>
</feature>
<comment type="function">
    <text evidence="20">Removal of H(2)O(2), oxidation of toxic reductants, biosynthesis and degradation of lignin, suberization, auxin catabolism, response to environmental stresses such as wounding, pathogen attack and oxidative stress.</text>
</comment>
<feature type="chain" id="PRO_5033114127" description="Peroxidase" evidence="20">
    <location>
        <begin position="26"/>
        <end position="321"/>
    </location>
</feature>
<feature type="disulfide bond" evidence="19">
    <location>
        <begin position="122"/>
        <end position="317"/>
    </location>
</feature>
<dbReference type="InterPro" id="IPR019793">
    <property type="entry name" value="Peroxidases_heam-ligand_BS"/>
</dbReference>
<dbReference type="GO" id="GO:0020037">
    <property type="term" value="F:heme binding"/>
    <property type="evidence" value="ECO:0007669"/>
    <property type="project" value="UniProtKB-UniRule"/>
</dbReference>
<dbReference type="PROSITE" id="PS00436">
    <property type="entry name" value="PEROXIDASE_2"/>
    <property type="match status" value="1"/>
</dbReference>
<feature type="binding site" evidence="17">
    <location>
        <position position="249"/>
    </location>
    <ligand>
        <name>Ca(2+)</name>
        <dbReference type="ChEBI" id="CHEBI:29108"/>
        <label>2</label>
    </ligand>
</feature>
<keyword evidence="9 17" id="KW-0106">Calcium</keyword>
<evidence type="ECO:0000256" key="16">
    <source>
        <dbReference type="PIRSR" id="PIRSR600823-2"/>
    </source>
</evidence>
<gene>
    <name evidence="22" type="ORF">FCM35_KLT19922</name>
</gene>
<protein>
    <recommendedName>
        <fullName evidence="4 20">Peroxidase</fullName>
        <ecNumber evidence="4 20">1.11.1.7</ecNumber>
    </recommendedName>
</protein>
<evidence type="ECO:0000256" key="3">
    <source>
        <dbReference type="ARBA" id="ARBA00006873"/>
    </source>
</evidence>
<keyword evidence="14 20" id="KW-0376">Hydrogen peroxide</keyword>
<evidence type="ECO:0000256" key="2">
    <source>
        <dbReference type="ARBA" id="ARBA00004613"/>
    </source>
</evidence>
<evidence type="ECO:0000256" key="18">
    <source>
        <dbReference type="PIRSR" id="PIRSR600823-4"/>
    </source>
</evidence>
<keyword evidence="12 19" id="KW-1015">Disulfide bond</keyword>
<dbReference type="FunFam" id="1.10.520.10:FF:000009">
    <property type="entry name" value="Peroxidase"/>
    <property type="match status" value="1"/>
</dbReference>
<dbReference type="Gene3D" id="1.10.520.10">
    <property type="match status" value="1"/>
</dbReference>
<evidence type="ECO:0000256" key="7">
    <source>
        <dbReference type="ARBA" id="ARBA00022723"/>
    </source>
</evidence>
<feature type="disulfide bond" evidence="19">
    <location>
        <begin position="69"/>
        <end position="74"/>
    </location>
</feature>
<dbReference type="PANTHER" id="PTHR31388:SF115">
    <property type="entry name" value="PEROXIDASE 5"/>
    <property type="match status" value="1"/>
</dbReference>
<dbReference type="GO" id="GO:0005576">
    <property type="term" value="C:extracellular region"/>
    <property type="evidence" value="ECO:0007669"/>
    <property type="project" value="UniProtKB-SubCell"/>
</dbReference>
<dbReference type="PROSITE" id="PS50873">
    <property type="entry name" value="PEROXIDASE_4"/>
    <property type="match status" value="1"/>
</dbReference>
<evidence type="ECO:0000256" key="19">
    <source>
        <dbReference type="PIRSR" id="PIRSR600823-5"/>
    </source>
</evidence>
<keyword evidence="7 17" id="KW-0479">Metal-binding</keyword>
<evidence type="ECO:0000256" key="12">
    <source>
        <dbReference type="ARBA" id="ARBA00023157"/>
    </source>
</evidence>
<evidence type="ECO:0000256" key="15">
    <source>
        <dbReference type="PIRSR" id="PIRSR600823-1"/>
    </source>
</evidence>
<evidence type="ECO:0000256" key="11">
    <source>
        <dbReference type="ARBA" id="ARBA00023004"/>
    </source>
</evidence>
<feature type="site" description="Transition state stabilizer" evidence="18">
    <location>
        <position position="63"/>
    </location>
</feature>
<comment type="caution">
    <text evidence="22">The sequence shown here is derived from an EMBL/GenBank/DDBJ whole genome shotgun (WGS) entry which is preliminary data.</text>
</comment>
<dbReference type="Gene3D" id="1.10.420.10">
    <property type="entry name" value="Peroxidase, domain 2"/>
    <property type="match status" value="1"/>
</dbReference>
<evidence type="ECO:0000256" key="14">
    <source>
        <dbReference type="ARBA" id="ARBA00023324"/>
    </source>
</evidence>
<feature type="binding site" evidence="17">
    <location>
        <position position="73"/>
    </location>
    <ligand>
        <name>Ca(2+)</name>
        <dbReference type="ChEBI" id="CHEBI:29108"/>
        <label>1</label>
    </ligand>
</feature>
<dbReference type="PRINTS" id="PR00458">
    <property type="entry name" value="PEROXIDASE"/>
</dbReference>
<dbReference type="GO" id="GO:0042744">
    <property type="term" value="P:hydrogen peroxide catabolic process"/>
    <property type="evidence" value="ECO:0007669"/>
    <property type="project" value="UniProtKB-KW"/>
</dbReference>
<evidence type="ECO:0000256" key="20">
    <source>
        <dbReference type="RuleBase" id="RU362060"/>
    </source>
</evidence>
<feature type="binding site" evidence="16">
    <location>
        <position position="164"/>
    </location>
    <ligand>
        <name>substrate</name>
    </ligand>
</feature>
<dbReference type="OrthoDB" id="608135at2759"/>
<dbReference type="InterPro" id="IPR000823">
    <property type="entry name" value="Peroxidase_pln"/>
</dbReference>
<evidence type="ECO:0000256" key="8">
    <source>
        <dbReference type="ARBA" id="ARBA00022729"/>
    </source>
</evidence>
<keyword evidence="6 20" id="KW-0349">Heme</keyword>
<comment type="similarity">
    <text evidence="3">Belongs to the peroxidase family. Ascorbate peroxidase subfamily.</text>
</comment>
<organism evidence="22 23">
    <name type="scientific">Carex littledalei</name>
    <dbReference type="NCBI Taxonomy" id="544730"/>
    <lineage>
        <taxon>Eukaryota</taxon>
        <taxon>Viridiplantae</taxon>
        <taxon>Streptophyta</taxon>
        <taxon>Embryophyta</taxon>
        <taxon>Tracheophyta</taxon>
        <taxon>Spermatophyta</taxon>
        <taxon>Magnoliopsida</taxon>
        <taxon>Liliopsida</taxon>
        <taxon>Poales</taxon>
        <taxon>Cyperaceae</taxon>
        <taxon>Cyperoideae</taxon>
        <taxon>Cariceae</taxon>
        <taxon>Carex</taxon>
        <taxon>Carex subgen. Euthyceras</taxon>
    </lineage>
</organism>
<feature type="disulfide bond" evidence="19">
    <location>
        <begin position="36"/>
        <end position="116"/>
    </location>
</feature>
<proteinExistence type="inferred from homology"/>
<feature type="signal peptide" evidence="20">
    <location>
        <begin position="1"/>
        <end position="25"/>
    </location>
</feature>
<accession>A0A833VP39</accession>
<keyword evidence="8 20" id="KW-0732">Signal</keyword>
<feature type="disulfide bond" evidence="19">
    <location>
        <begin position="201"/>
        <end position="226"/>
    </location>
</feature>
<feature type="binding site" evidence="17">
    <location>
        <position position="77"/>
    </location>
    <ligand>
        <name>Ca(2+)</name>
        <dbReference type="ChEBI" id="CHEBI:29108"/>
        <label>1</label>
    </ligand>
</feature>
<dbReference type="PRINTS" id="PR00461">
    <property type="entry name" value="PLPEROXIDASE"/>
</dbReference>
<feature type="binding site" evidence="17">
    <location>
        <position position="68"/>
    </location>
    <ligand>
        <name>Ca(2+)</name>
        <dbReference type="ChEBI" id="CHEBI:29108"/>
        <label>1</label>
    </ligand>
</feature>
<dbReference type="InterPro" id="IPR019794">
    <property type="entry name" value="Peroxidases_AS"/>
</dbReference>
<feature type="binding site" evidence="17">
    <location>
        <position position="75"/>
    </location>
    <ligand>
        <name>Ca(2+)</name>
        <dbReference type="ChEBI" id="CHEBI:29108"/>
        <label>1</label>
    </ligand>
</feature>
<dbReference type="InterPro" id="IPR002016">
    <property type="entry name" value="Haem_peroxidase"/>
</dbReference>
<evidence type="ECO:0000256" key="17">
    <source>
        <dbReference type="PIRSR" id="PIRSR600823-3"/>
    </source>
</evidence>
<dbReference type="PANTHER" id="PTHR31388">
    <property type="entry name" value="PEROXIDASE 72-RELATED"/>
    <property type="match status" value="1"/>
</dbReference>
<evidence type="ECO:0000256" key="6">
    <source>
        <dbReference type="ARBA" id="ARBA00022617"/>
    </source>
</evidence>
<dbReference type="GO" id="GO:0006979">
    <property type="term" value="P:response to oxidative stress"/>
    <property type="evidence" value="ECO:0007669"/>
    <property type="project" value="UniProtKB-UniRule"/>
</dbReference>
<dbReference type="SUPFAM" id="SSF48113">
    <property type="entry name" value="Heme-dependent peroxidases"/>
    <property type="match status" value="1"/>
</dbReference>
<sequence>MASSSKLALIAIAMLFAFSFKHCQASLTPNYYDYTCPQAIPIIRSAIRIAIAKERRMAASLIRLHFHDCFVQGCDGSVLLKDTRWFTGEQTALQNNNSIRGMEIIDAAKWAVEAVCPKVVSCADIVALAARDSSEYVNGPTWTVKLGRRDSTTANRDLAAADLPFGSDNLDVLIAKFARKGLNAKEMVALSGAHTIGQAQCVTFRDRIYNETNIDPSFALHRRRNCPPSNNAGVTNLAPLDPVTPNSLDNKYYKNLMQRRGLLHSDQVLFNGGETDGMVASYSRDPSSFYEDFAAAMVKMGDINPLTGSSGQIRKICSAIN</sequence>
<comment type="similarity">
    <text evidence="20">Belongs to the peroxidase family. Classical plant (class III) peroxidase subfamily.</text>
</comment>
<dbReference type="AlphaFoldDB" id="A0A833VP39"/>
<dbReference type="Proteomes" id="UP000623129">
    <property type="component" value="Unassembled WGS sequence"/>
</dbReference>
<feature type="binding site" evidence="17">
    <location>
        <position position="195"/>
    </location>
    <ligand>
        <name>Ca(2+)</name>
        <dbReference type="ChEBI" id="CHEBI:29108"/>
        <label>2</label>
    </ligand>
</feature>
<dbReference type="InterPro" id="IPR010255">
    <property type="entry name" value="Haem_peroxidase_sf"/>
</dbReference>
<feature type="binding site" evidence="17">
    <location>
        <position position="244"/>
    </location>
    <ligand>
        <name>Ca(2+)</name>
        <dbReference type="ChEBI" id="CHEBI:29108"/>
        <label>2</label>
    </ligand>
</feature>
<feature type="binding site" evidence="17">
    <location>
        <position position="89"/>
    </location>
    <ligand>
        <name>Ca(2+)</name>
        <dbReference type="ChEBI" id="CHEBI:29108"/>
        <label>1</label>
    </ligand>
</feature>
<dbReference type="EMBL" id="SWLB01000008">
    <property type="protein sequence ID" value="KAF3335415.1"/>
    <property type="molecule type" value="Genomic_DNA"/>
</dbReference>
<keyword evidence="10 20" id="KW-0560">Oxidoreductase</keyword>
<dbReference type="GO" id="GO:0140825">
    <property type="term" value="F:lactoperoxidase activity"/>
    <property type="evidence" value="ECO:0007669"/>
    <property type="project" value="UniProtKB-EC"/>
</dbReference>
<dbReference type="FunFam" id="1.10.420.10:FF:000006">
    <property type="entry name" value="Peroxidase"/>
    <property type="match status" value="1"/>
</dbReference>
<comment type="catalytic activity">
    <reaction evidence="1 20">
        <text>2 a phenolic donor + H2O2 = 2 a phenolic radical donor + 2 H2O</text>
        <dbReference type="Rhea" id="RHEA:56136"/>
        <dbReference type="ChEBI" id="CHEBI:15377"/>
        <dbReference type="ChEBI" id="CHEBI:16240"/>
        <dbReference type="ChEBI" id="CHEBI:139520"/>
        <dbReference type="ChEBI" id="CHEBI:139521"/>
        <dbReference type="EC" id="1.11.1.7"/>
    </reaction>
</comment>
<keyword evidence="5 20" id="KW-0575">Peroxidase</keyword>
<evidence type="ECO:0000256" key="13">
    <source>
        <dbReference type="ARBA" id="ARBA00023180"/>
    </source>
</evidence>
<evidence type="ECO:0000313" key="23">
    <source>
        <dbReference type="Proteomes" id="UP000623129"/>
    </source>
</evidence>
<feature type="domain" description="Plant heme peroxidase family profile" evidence="21">
    <location>
        <begin position="26"/>
        <end position="321"/>
    </location>
</feature>
<dbReference type="PROSITE" id="PS00435">
    <property type="entry name" value="PEROXIDASE_1"/>
    <property type="match status" value="1"/>
</dbReference>
<name>A0A833VP39_9POAL</name>
<keyword evidence="23" id="KW-1185">Reference proteome</keyword>
<dbReference type="Pfam" id="PF00141">
    <property type="entry name" value="peroxidase"/>
    <property type="match status" value="1"/>
</dbReference>
<evidence type="ECO:0000256" key="10">
    <source>
        <dbReference type="ARBA" id="ARBA00023002"/>
    </source>
</evidence>
<evidence type="ECO:0000256" key="4">
    <source>
        <dbReference type="ARBA" id="ARBA00012313"/>
    </source>
</evidence>
<dbReference type="EC" id="1.11.1.7" evidence="4 20"/>
<feature type="active site" description="Proton acceptor" evidence="15">
    <location>
        <position position="67"/>
    </location>
</feature>
<reference evidence="22" key="1">
    <citation type="submission" date="2020-01" db="EMBL/GenBank/DDBJ databases">
        <title>Genome sequence of Kobresia littledalei, the first chromosome-level genome in the family Cyperaceae.</title>
        <authorList>
            <person name="Qu G."/>
        </authorList>
    </citation>
    <scope>NUCLEOTIDE SEQUENCE</scope>
    <source>
        <strain evidence="22">C.B.Clarke</strain>
        <tissue evidence="22">Leaf</tissue>
    </source>
</reference>
<evidence type="ECO:0000259" key="21">
    <source>
        <dbReference type="PROSITE" id="PS50873"/>
    </source>
</evidence>
<feature type="binding site" description="axial binding residue" evidence="17">
    <location>
        <position position="194"/>
    </location>
    <ligand>
        <name>heme b</name>
        <dbReference type="ChEBI" id="CHEBI:60344"/>
    </ligand>
    <ligandPart>
        <name>Fe</name>
        <dbReference type="ChEBI" id="CHEBI:18248"/>
    </ligandPart>
</feature>
<feature type="binding site" evidence="17">
    <location>
        <position position="241"/>
    </location>
    <ligand>
        <name>Ca(2+)</name>
        <dbReference type="ChEBI" id="CHEBI:29108"/>
        <label>2</label>
    </ligand>
</feature>
<evidence type="ECO:0000256" key="9">
    <source>
        <dbReference type="ARBA" id="ARBA00022837"/>
    </source>
</evidence>
<evidence type="ECO:0000256" key="5">
    <source>
        <dbReference type="ARBA" id="ARBA00022559"/>
    </source>
</evidence>
<evidence type="ECO:0000313" key="22">
    <source>
        <dbReference type="EMBL" id="KAF3335415.1"/>
    </source>
</evidence>